<dbReference type="GO" id="GO:0005829">
    <property type="term" value="C:cytosol"/>
    <property type="evidence" value="ECO:0007669"/>
    <property type="project" value="TreeGrafter"/>
</dbReference>
<dbReference type="GO" id="GO:0008897">
    <property type="term" value="F:holo-[acyl-carrier-protein] synthase activity"/>
    <property type="evidence" value="ECO:0007669"/>
    <property type="project" value="InterPro"/>
</dbReference>
<dbReference type="STRING" id="1789224.BFG52_13565"/>
<proteinExistence type="inferred from homology"/>
<dbReference type="InterPro" id="IPR008278">
    <property type="entry name" value="4-PPantetheinyl_Trfase_dom"/>
</dbReference>
<dbReference type="GO" id="GO:0000287">
    <property type="term" value="F:magnesium ion binding"/>
    <property type="evidence" value="ECO:0007669"/>
    <property type="project" value="InterPro"/>
</dbReference>
<dbReference type="Pfam" id="PF01648">
    <property type="entry name" value="ACPS"/>
    <property type="match status" value="1"/>
</dbReference>
<evidence type="ECO:0000313" key="5">
    <source>
        <dbReference type="Proteomes" id="UP000093391"/>
    </source>
</evidence>
<feature type="domain" description="4'-phosphopantetheinyl transferase" evidence="3">
    <location>
        <begin position="94"/>
        <end position="182"/>
    </location>
</feature>
<dbReference type="PANTHER" id="PTHR12215">
    <property type="entry name" value="PHOSPHOPANTETHEINE TRANSFERASE"/>
    <property type="match status" value="1"/>
</dbReference>
<gene>
    <name evidence="4" type="ORF">BFG52_13565</name>
</gene>
<evidence type="ECO:0000313" key="4">
    <source>
        <dbReference type="EMBL" id="AOA59280.1"/>
    </source>
</evidence>
<evidence type="ECO:0000256" key="1">
    <source>
        <dbReference type="ARBA" id="ARBA00010990"/>
    </source>
</evidence>
<evidence type="ECO:0000256" key="2">
    <source>
        <dbReference type="ARBA" id="ARBA00022679"/>
    </source>
</evidence>
<dbReference type="Proteomes" id="UP000093391">
    <property type="component" value="Chromosome"/>
</dbReference>
<dbReference type="EMBL" id="CP016895">
    <property type="protein sequence ID" value="AOA59280.1"/>
    <property type="molecule type" value="Genomic_DNA"/>
</dbReference>
<evidence type="ECO:0000259" key="3">
    <source>
        <dbReference type="Pfam" id="PF01648"/>
    </source>
</evidence>
<dbReference type="SUPFAM" id="SSF56214">
    <property type="entry name" value="4'-phosphopantetheinyl transferase"/>
    <property type="match status" value="2"/>
</dbReference>
<dbReference type="AlphaFoldDB" id="A0A1B2M256"/>
<dbReference type="GO" id="GO:0019878">
    <property type="term" value="P:lysine biosynthetic process via aminoadipic acid"/>
    <property type="evidence" value="ECO:0007669"/>
    <property type="project" value="TreeGrafter"/>
</dbReference>
<keyword evidence="2" id="KW-0808">Transferase</keyword>
<reference evidence="4 5" key="1">
    <citation type="submission" date="2016-08" db="EMBL/GenBank/DDBJ databases">
        <authorList>
            <person name="Seilhamer J.J."/>
        </authorList>
    </citation>
    <scope>NUCLEOTIDE SEQUENCE [LARGE SCALE GENOMIC DNA]</scope>
    <source>
        <strain evidence="4 5">BRTC-1</strain>
    </source>
</reference>
<dbReference type="InterPro" id="IPR050559">
    <property type="entry name" value="P-Pant_transferase_sf"/>
</dbReference>
<comment type="similarity">
    <text evidence="1">Belongs to the P-Pant transferase superfamily. Gsp/Sfp/HetI/AcpT family.</text>
</comment>
<protein>
    <recommendedName>
        <fullName evidence="3">4'-phosphopantetheinyl transferase domain-containing protein</fullName>
    </recommendedName>
</protein>
<sequence>MHIDIDYFALDQFIPQKADDFPSRSAFLHYKAQCIAAQRDHLLSHWLQRPVTTQDIARSPRGKPYWREDASIAFNHSHSQGHYALAKSNTVLDLGIDLEDLKREVRFEALAQHAFHAAEYQHWQDLNCDPHYWFKVWTCKEAVLKASGLGIGLSLKTLNTQVMPTAAKGQCLHDAIGHFCYQHLQCAASMLCVAWRLPASASATWPEITLRQHLG</sequence>
<name>A0A1B2M256_9GAMM</name>
<dbReference type="RefSeq" id="WP_067557318.1">
    <property type="nucleotide sequence ID" value="NZ_CP016895.1"/>
</dbReference>
<dbReference type="PANTHER" id="PTHR12215:SF10">
    <property type="entry name" value="L-AMINOADIPATE-SEMIALDEHYDE DEHYDROGENASE-PHOSPHOPANTETHEINYL TRANSFERASE"/>
    <property type="match status" value="1"/>
</dbReference>
<dbReference type="OrthoDB" id="9808281at2"/>
<keyword evidence="5" id="KW-1185">Reference proteome</keyword>
<organism evidence="4 5">
    <name type="scientific">Acinetobacter larvae</name>
    <dbReference type="NCBI Taxonomy" id="1789224"/>
    <lineage>
        <taxon>Bacteria</taxon>
        <taxon>Pseudomonadati</taxon>
        <taxon>Pseudomonadota</taxon>
        <taxon>Gammaproteobacteria</taxon>
        <taxon>Moraxellales</taxon>
        <taxon>Moraxellaceae</taxon>
        <taxon>Acinetobacter</taxon>
    </lineage>
</organism>
<dbReference type="Gene3D" id="3.90.470.20">
    <property type="entry name" value="4'-phosphopantetheinyl transferase domain"/>
    <property type="match status" value="1"/>
</dbReference>
<dbReference type="KEGG" id="ala:BFG52_13565"/>
<dbReference type="InterPro" id="IPR037143">
    <property type="entry name" value="4-PPantetheinyl_Trfase_dom_sf"/>
</dbReference>
<accession>A0A1B2M256</accession>